<feature type="region of interest" description="Disordered" evidence="1">
    <location>
        <begin position="77"/>
        <end position="158"/>
    </location>
</feature>
<feature type="compositionally biased region" description="Basic and acidic residues" evidence="1">
    <location>
        <begin position="77"/>
        <end position="91"/>
    </location>
</feature>
<evidence type="ECO:0000313" key="3">
    <source>
        <dbReference type="RefSeq" id="XP_022587248.2"/>
    </source>
</evidence>
<dbReference type="AlphaFoldDB" id="A0A6P5WCF5"/>
<dbReference type="RefSeq" id="XP_022587248.2">
    <property type="nucleotide sequence ID" value="XM_022730878.2"/>
</dbReference>
<feature type="region of interest" description="Disordered" evidence="1">
    <location>
        <begin position="17"/>
        <end position="39"/>
    </location>
</feature>
<reference evidence="3" key="1">
    <citation type="submission" date="2025-08" db="UniProtKB">
        <authorList>
            <consortium name="RefSeq"/>
        </authorList>
    </citation>
    <scope>IDENTIFICATION</scope>
</reference>
<protein>
    <submittedName>
        <fullName evidence="3">Uncharacterized protein LOC34617509</fullName>
    </submittedName>
</protein>
<organism evidence="2 3">
    <name type="scientific">Cyclospora cayetanensis</name>
    <dbReference type="NCBI Taxonomy" id="88456"/>
    <lineage>
        <taxon>Eukaryota</taxon>
        <taxon>Sar</taxon>
        <taxon>Alveolata</taxon>
        <taxon>Apicomplexa</taxon>
        <taxon>Conoidasida</taxon>
        <taxon>Coccidia</taxon>
        <taxon>Eucoccidiorida</taxon>
        <taxon>Eimeriorina</taxon>
        <taxon>Eimeriidae</taxon>
        <taxon>Cyclospora</taxon>
    </lineage>
</organism>
<name>A0A6P5WCF5_9EIME</name>
<gene>
    <name evidence="3" type="primary">LOC34617509</name>
</gene>
<evidence type="ECO:0000256" key="1">
    <source>
        <dbReference type="SAM" id="MobiDB-lite"/>
    </source>
</evidence>
<feature type="compositionally biased region" description="Polar residues" evidence="1">
    <location>
        <begin position="131"/>
        <end position="145"/>
    </location>
</feature>
<keyword evidence="2" id="KW-1185">Reference proteome</keyword>
<sequence>MKPAYWELGGGVDCGSDVGLNPPQQETASGDDSLVHNIDRQPPLLPQRQRHMLPLWIVLAGLLAALVAKGLVSRPWDKREQVTGPIRERSEFGGSTEVPAFSGSDPAPPRSEFSKEHPSWAALIPGDDSSVRSTQLTPPSISPMLTQPGALPDSSLLGPLPVASTELGDALAMGDLRTQPSQGDRQVDILAADPAQDALSQRTPLRLKASEAMAAARNVDMMAIKPASRGGLQETQEEMVRRQFDLPLNKVGDGLLDVVSNARKLPWNAWDYDSRILRAKSVILEKANELEILKEKRNEAWKAWKDVRQRATADLGNQEAQKQAKKLAKLYKSRLLSEKALLESLAKLSNEWQGEASKPLLVAASLVSSPDFKTIEDIGSCHGKLLSALAVGKKALSGSTGLLKQVSGKNYCSVVLPIVSSRLAEVDLLIKSIDLPETAVLTTELKNQQIEAEDGRNHARKRLKEDKQPTWIANIF</sequence>
<dbReference type="Proteomes" id="UP000515125">
    <property type="component" value="Unplaced"/>
</dbReference>
<proteinExistence type="predicted"/>
<dbReference type="GeneID" id="34617509"/>
<accession>A0A6P5WCF5</accession>
<evidence type="ECO:0000313" key="2">
    <source>
        <dbReference type="Proteomes" id="UP000515125"/>
    </source>
</evidence>